<evidence type="ECO:0000313" key="1">
    <source>
        <dbReference type="EMBL" id="AFZ50847.1"/>
    </source>
</evidence>
<accession>K9YWF8</accession>
<keyword evidence="2" id="KW-1185">Reference proteome</keyword>
<dbReference type="AlphaFoldDB" id="K9YWF8"/>
<reference evidence="1" key="1">
    <citation type="submission" date="2012-04" db="EMBL/GenBank/DDBJ databases">
        <title>Finished genome of Dactylococcopsis salina PCC 8305.</title>
        <authorList>
            <consortium name="US DOE Joint Genome Institute"/>
            <person name="Gugger M."/>
            <person name="Coursin T."/>
            <person name="Rippka R."/>
            <person name="Tandeau De Marsac N."/>
            <person name="Huntemann M."/>
            <person name="Wei C.-L."/>
            <person name="Han J."/>
            <person name="Detter J.C."/>
            <person name="Han C."/>
            <person name="Tapia R."/>
            <person name="Daligault H."/>
            <person name="Chen A."/>
            <person name="Krypides N."/>
            <person name="Mavromatis K."/>
            <person name="Markowitz V."/>
            <person name="Szeto E."/>
            <person name="Ivanova N."/>
            <person name="Ovchinnikova G."/>
            <person name="Pagani I."/>
            <person name="Pati A."/>
            <person name="Goodwin L."/>
            <person name="Peters L."/>
            <person name="Pitluck S."/>
            <person name="Woyke T."/>
            <person name="Kerfeld C."/>
        </authorList>
    </citation>
    <scope>NUCLEOTIDE SEQUENCE [LARGE SCALE GENOMIC DNA]</scope>
    <source>
        <strain evidence="1">PCC 8305</strain>
    </source>
</reference>
<gene>
    <name evidence="1" type="ORF">Dacsa_2230</name>
</gene>
<dbReference type="OrthoDB" id="582035at2"/>
<sequence>MSYQSFQEKFIARSRQLLQKFWENHHKKARDETEDIAFTFLEEYHQTLYPEQTLSYLSENRAILPLKIRTAELILKQINIYYLPYRLESLLPYCDPFTAVATFLNALNFTYEAIIQQPTQRKLAENIFKEFMEIEQYYKLESTGINEFPLYEAAATHDFPHFQNTVFGLKRALDIIDMLEQVQPRNYENQKQKILQSWHQQKAQQFDKIIKELTQ</sequence>
<dbReference type="STRING" id="13035.Dacsa_2230"/>
<dbReference type="Proteomes" id="UP000010482">
    <property type="component" value="Chromosome"/>
</dbReference>
<dbReference type="RefSeq" id="WP_015229840.1">
    <property type="nucleotide sequence ID" value="NC_019780.1"/>
</dbReference>
<protein>
    <submittedName>
        <fullName evidence="1">Uncharacterized protein</fullName>
    </submittedName>
</protein>
<dbReference type="EMBL" id="CP003944">
    <property type="protein sequence ID" value="AFZ50847.1"/>
    <property type="molecule type" value="Genomic_DNA"/>
</dbReference>
<organism evidence="1 2">
    <name type="scientific">Dactylococcopsis salina (strain PCC 8305)</name>
    <name type="common">Myxobactron salinum</name>
    <dbReference type="NCBI Taxonomy" id="13035"/>
    <lineage>
        <taxon>Bacteria</taxon>
        <taxon>Bacillati</taxon>
        <taxon>Cyanobacteriota</taxon>
        <taxon>Cyanophyceae</taxon>
        <taxon>Nodosilineales</taxon>
        <taxon>Cymatolegaceae</taxon>
        <taxon>Dactylococcopsis</taxon>
    </lineage>
</organism>
<evidence type="ECO:0000313" key="2">
    <source>
        <dbReference type="Proteomes" id="UP000010482"/>
    </source>
</evidence>
<dbReference type="eggNOG" id="ENOG5033S3H">
    <property type="taxonomic scope" value="Bacteria"/>
</dbReference>
<dbReference type="HOGENOM" id="CLU_1281730_0_0_3"/>
<name>K9YWF8_DACS8</name>
<dbReference type="KEGG" id="dsl:Dacsa_2230"/>
<proteinExistence type="predicted"/>